<gene>
    <name evidence="1" type="ORF">A6E15_06405</name>
</gene>
<name>A0A1S8AVM7_9EURY</name>
<evidence type="ECO:0000313" key="2">
    <source>
        <dbReference type="Proteomes" id="UP000189370"/>
    </source>
</evidence>
<comment type="caution">
    <text evidence="1">The sequence shown here is derived from an EMBL/GenBank/DDBJ whole genome shotgun (WGS) entry which is preliminary data.</text>
</comment>
<dbReference type="EMBL" id="LWLN01000001">
    <property type="protein sequence ID" value="OLZ40647.1"/>
    <property type="molecule type" value="Genomic_DNA"/>
</dbReference>
<organism evidence="1 2">
    <name type="scientific">Natrinema saccharevitans</name>
    <dbReference type="NCBI Taxonomy" id="301967"/>
    <lineage>
        <taxon>Archaea</taxon>
        <taxon>Methanobacteriati</taxon>
        <taxon>Methanobacteriota</taxon>
        <taxon>Stenosarchaea group</taxon>
        <taxon>Halobacteria</taxon>
        <taxon>Halobacteriales</taxon>
        <taxon>Natrialbaceae</taxon>
        <taxon>Natrinema</taxon>
    </lineage>
</organism>
<keyword evidence="2" id="KW-1185">Reference proteome</keyword>
<accession>A0A1S8AVM7</accession>
<proteinExistence type="predicted"/>
<dbReference type="AlphaFoldDB" id="A0A1S8AVM7"/>
<reference evidence="2" key="1">
    <citation type="submission" date="2016-04" db="EMBL/GenBank/DDBJ databases">
        <authorList>
            <person name="Chen S.-C."/>
            <person name="Lai M.-C."/>
        </authorList>
    </citation>
    <scope>NUCLEOTIDE SEQUENCE [LARGE SCALE GENOMIC DNA]</scope>
    <source>
        <strain evidence="2">AB14</strain>
    </source>
</reference>
<protein>
    <submittedName>
        <fullName evidence="1">Uncharacterized protein</fullName>
    </submittedName>
</protein>
<dbReference type="OrthoDB" id="187468at2157"/>
<dbReference type="RefSeq" id="WP_076144870.1">
    <property type="nucleotide sequence ID" value="NZ_LWLN01000001.1"/>
</dbReference>
<evidence type="ECO:0000313" key="1">
    <source>
        <dbReference type="EMBL" id="OLZ40647.1"/>
    </source>
</evidence>
<dbReference type="Proteomes" id="UP000189370">
    <property type="component" value="Unassembled WGS sequence"/>
</dbReference>
<sequence length="105" mass="11521">MSLVLLGTVLSLCLLPSLCFLGLWRGLGRLQRSSLVSRASDRAGCPDPAVTWGDVLDAYTDPQKRRFASPSESRPSTTRDDQCDVCAADNDPVASYCHNCFRKLE</sequence>